<sequence length="73" mass="8224">MVYLISSRHFPTTWNQTLILYTPLTLSREWQLQTGKFSGCCPVLGFDVGDSLSGRCQTNGELISFDLLRPAQD</sequence>
<proteinExistence type="predicted"/>
<dbReference type="EMBL" id="RCMK01000196">
    <property type="protein sequence ID" value="KAG2944829.1"/>
    <property type="molecule type" value="Genomic_DNA"/>
</dbReference>
<accession>A0A8T1DYC9</accession>
<organism evidence="1 2">
    <name type="scientific">Phytophthora cactorum</name>
    <dbReference type="NCBI Taxonomy" id="29920"/>
    <lineage>
        <taxon>Eukaryota</taxon>
        <taxon>Sar</taxon>
        <taxon>Stramenopiles</taxon>
        <taxon>Oomycota</taxon>
        <taxon>Peronosporomycetes</taxon>
        <taxon>Peronosporales</taxon>
        <taxon>Peronosporaceae</taxon>
        <taxon>Phytophthora</taxon>
    </lineage>
</organism>
<evidence type="ECO:0000313" key="1">
    <source>
        <dbReference type="EMBL" id="KAG2944829.1"/>
    </source>
</evidence>
<dbReference type="Proteomes" id="UP000736787">
    <property type="component" value="Unassembled WGS sequence"/>
</dbReference>
<comment type="caution">
    <text evidence="1">The sequence shown here is derived from an EMBL/GenBank/DDBJ whole genome shotgun (WGS) entry which is preliminary data.</text>
</comment>
<protein>
    <submittedName>
        <fullName evidence="1">Uncharacterized protein</fullName>
    </submittedName>
</protein>
<reference evidence="1" key="1">
    <citation type="submission" date="2018-10" db="EMBL/GenBank/DDBJ databases">
        <title>Effector identification in a new, highly contiguous assembly of the strawberry crown rot pathogen Phytophthora cactorum.</title>
        <authorList>
            <person name="Armitage A.D."/>
            <person name="Nellist C.F."/>
            <person name="Bates H."/>
            <person name="Vickerstaff R.J."/>
            <person name="Harrison R.J."/>
        </authorList>
    </citation>
    <scope>NUCLEOTIDE SEQUENCE</scope>
    <source>
        <strain evidence="1">4040</strain>
    </source>
</reference>
<evidence type="ECO:0000313" key="2">
    <source>
        <dbReference type="Proteomes" id="UP000736787"/>
    </source>
</evidence>
<name>A0A8T1DYC9_9STRA</name>
<dbReference type="AlphaFoldDB" id="A0A8T1DYC9"/>
<gene>
    <name evidence="1" type="ORF">PC117_g8838</name>
</gene>